<feature type="domain" description="C2H2-type" evidence="7">
    <location>
        <begin position="290"/>
        <end position="317"/>
    </location>
</feature>
<feature type="domain" description="C2H2-type" evidence="7">
    <location>
        <begin position="408"/>
        <end position="430"/>
    </location>
</feature>
<evidence type="ECO:0000256" key="2">
    <source>
        <dbReference type="ARBA" id="ARBA00022737"/>
    </source>
</evidence>
<evidence type="ECO:0000259" key="8">
    <source>
        <dbReference type="PROSITE" id="PS51915"/>
    </source>
</evidence>
<dbReference type="InterPro" id="IPR036236">
    <property type="entry name" value="Znf_C2H2_sf"/>
</dbReference>
<feature type="domain" description="C2H2-type" evidence="7">
    <location>
        <begin position="383"/>
        <end position="410"/>
    </location>
</feature>
<keyword evidence="1 6" id="KW-0479">Metal-binding</keyword>
<dbReference type="PROSITE" id="PS50157">
    <property type="entry name" value="ZINC_FINGER_C2H2_2"/>
    <property type="match status" value="4"/>
</dbReference>
<dbReference type="SUPFAM" id="SSF57667">
    <property type="entry name" value="beta-beta-alpha zinc fingers"/>
    <property type="match status" value="2"/>
</dbReference>
<feature type="binding site" evidence="6">
    <location>
        <position position="21"/>
    </location>
    <ligand>
        <name>Zn(2+)</name>
        <dbReference type="ChEBI" id="CHEBI:29105"/>
    </ligand>
</feature>
<dbReference type="GO" id="GO:0005634">
    <property type="term" value="C:nucleus"/>
    <property type="evidence" value="ECO:0007669"/>
    <property type="project" value="InterPro"/>
</dbReference>
<dbReference type="PANTHER" id="PTHR24379">
    <property type="entry name" value="KRAB AND ZINC FINGER DOMAIN-CONTAINING"/>
    <property type="match status" value="1"/>
</dbReference>
<dbReference type="EMBL" id="JASPKZ010000015">
    <property type="protein sequence ID" value="KAJ9601454.1"/>
    <property type="molecule type" value="Genomic_DNA"/>
</dbReference>
<evidence type="ECO:0000256" key="6">
    <source>
        <dbReference type="PROSITE-ProRule" id="PRU01263"/>
    </source>
</evidence>
<feature type="binding site" evidence="6">
    <location>
        <position position="67"/>
    </location>
    <ligand>
        <name>Zn(2+)</name>
        <dbReference type="ChEBI" id="CHEBI:29105"/>
    </ligand>
</feature>
<evidence type="ECO:0000259" key="7">
    <source>
        <dbReference type="PROSITE" id="PS50157"/>
    </source>
</evidence>
<feature type="binding site" evidence="6">
    <location>
        <position position="18"/>
    </location>
    <ligand>
        <name>Zn(2+)</name>
        <dbReference type="ChEBI" id="CHEBI:29105"/>
    </ligand>
</feature>
<dbReference type="InterPro" id="IPR012934">
    <property type="entry name" value="Znf_AD"/>
</dbReference>
<dbReference type="SMART" id="SM00868">
    <property type="entry name" value="zf-AD"/>
    <property type="match status" value="1"/>
</dbReference>
<feature type="binding site" evidence="6">
    <location>
        <position position="70"/>
    </location>
    <ligand>
        <name>Zn(2+)</name>
        <dbReference type="ChEBI" id="CHEBI:29105"/>
    </ligand>
</feature>
<dbReference type="SMART" id="SM00355">
    <property type="entry name" value="ZnF_C2H2"/>
    <property type="match status" value="4"/>
</dbReference>
<dbReference type="PROSITE" id="PS51915">
    <property type="entry name" value="ZAD"/>
    <property type="match status" value="1"/>
</dbReference>
<proteinExistence type="predicted"/>
<evidence type="ECO:0000256" key="1">
    <source>
        <dbReference type="ARBA" id="ARBA00022723"/>
    </source>
</evidence>
<dbReference type="Gene3D" id="3.30.160.60">
    <property type="entry name" value="Classic Zinc Finger"/>
    <property type="match status" value="2"/>
</dbReference>
<organism evidence="9 10">
    <name type="scientific">Diploptera punctata</name>
    <name type="common">Pacific beetle cockroach</name>
    <dbReference type="NCBI Taxonomy" id="6984"/>
    <lineage>
        <taxon>Eukaryota</taxon>
        <taxon>Metazoa</taxon>
        <taxon>Ecdysozoa</taxon>
        <taxon>Arthropoda</taxon>
        <taxon>Hexapoda</taxon>
        <taxon>Insecta</taxon>
        <taxon>Pterygota</taxon>
        <taxon>Neoptera</taxon>
        <taxon>Polyneoptera</taxon>
        <taxon>Dictyoptera</taxon>
        <taxon>Blattodea</taxon>
        <taxon>Blaberoidea</taxon>
        <taxon>Blaberidae</taxon>
        <taxon>Diplopterinae</taxon>
        <taxon>Diploptera</taxon>
    </lineage>
</organism>
<dbReference type="Gene3D" id="3.40.1800.20">
    <property type="match status" value="1"/>
</dbReference>
<evidence type="ECO:0000256" key="3">
    <source>
        <dbReference type="ARBA" id="ARBA00022771"/>
    </source>
</evidence>
<dbReference type="SUPFAM" id="SSF57716">
    <property type="entry name" value="Glucocorticoid receptor-like (DNA-binding domain)"/>
    <property type="match status" value="1"/>
</dbReference>
<feature type="domain" description="ZAD" evidence="8">
    <location>
        <begin position="16"/>
        <end position="94"/>
    </location>
</feature>
<sequence>MSNIKEVNDVPSNINELCRLCLSKDSGILPIFDEEENGNNSVPLAFRILACVSIEVSMSDVLPKHICQNCLSQVNSWHIFKQVCDSSQITLKEWMIRLEQGQIVQDKTVAVKEEPPDDVDMIQIHHDSYPRGNTDLLEIKQEEIEVYELGEEEEEEEEEDFNVQVVDDPLSFTPADALRPFPVRSIKSEPIDAELLEEDYIIEISKDGEDSYSEIAQNFTSIDNTCSELGKVVKAETGAVRKKPRRRRPLTLRKRKTPVNYDETSMEQTVITESKQKYYCFPGANGKQHYFCIPCGRTFQWKSYYMRHEKTHRKSRHVCSLCDRHYSCKSTLDRHYRLHTVQADHFQNRVFQTTQSHDLELPKPEAPKLEVEDVKDSKISDSFPCYICRQTFDNHHQLQQHRRTHAEFRCRKCNKTFSGGISLSNHLRTHNFDGFKRYSCKICKKNFSMSLHW</sequence>
<dbReference type="PROSITE" id="PS00028">
    <property type="entry name" value="ZINC_FINGER_C2H2_1"/>
    <property type="match status" value="4"/>
</dbReference>
<evidence type="ECO:0000256" key="5">
    <source>
        <dbReference type="PROSITE-ProRule" id="PRU00042"/>
    </source>
</evidence>
<dbReference type="InterPro" id="IPR013087">
    <property type="entry name" value="Znf_C2H2_type"/>
</dbReference>
<evidence type="ECO:0000313" key="9">
    <source>
        <dbReference type="EMBL" id="KAJ9601454.1"/>
    </source>
</evidence>
<dbReference type="Proteomes" id="UP001233999">
    <property type="component" value="Unassembled WGS sequence"/>
</dbReference>
<comment type="caution">
    <text evidence="9">The sequence shown here is derived from an EMBL/GenBank/DDBJ whole genome shotgun (WGS) entry which is preliminary data.</text>
</comment>
<dbReference type="GO" id="GO:0008270">
    <property type="term" value="F:zinc ion binding"/>
    <property type="evidence" value="ECO:0007669"/>
    <property type="project" value="UniProtKB-UniRule"/>
</dbReference>
<keyword evidence="10" id="KW-1185">Reference proteome</keyword>
<accession>A0AAD8ETF2</accession>
<evidence type="ECO:0000313" key="10">
    <source>
        <dbReference type="Proteomes" id="UP001233999"/>
    </source>
</evidence>
<reference evidence="9" key="1">
    <citation type="journal article" date="2023" name="IScience">
        <title>Live-bearing cockroach genome reveals convergent evolutionary mechanisms linked to viviparity in insects and beyond.</title>
        <authorList>
            <person name="Fouks B."/>
            <person name="Harrison M.C."/>
            <person name="Mikhailova A.A."/>
            <person name="Marchal E."/>
            <person name="English S."/>
            <person name="Carruthers M."/>
            <person name="Jennings E.C."/>
            <person name="Chiamaka E.L."/>
            <person name="Frigard R.A."/>
            <person name="Pippel M."/>
            <person name="Attardo G.M."/>
            <person name="Benoit J.B."/>
            <person name="Bornberg-Bauer E."/>
            <person name="Tobe S.S."/>
        </authorList>
    </citation>
    <scope>NUCLEOTIDE SEQUENCE</scope>
    <source>
        <strain evidence="9">Stay&amp;Tobe</strain>
    </source>
</reference>
<evidence type="ECO:0000256" key="4">
    <source>
        <dbReference type="ARBA" id="ARBA00022833"/>
    </source>
</evidence>
<reference evidence="9" key="2">
    <citation type="submission" date="2023-05" db="EMBL/GenBank/DDBJ databases">
        <authorList>
            <person name="Fouks B."/>
        </authorList>
    </citation>
    <scope>NUCLEOTIDE SEQUENCE</scope>
    <source>
        <strain evidence="9">Stay&amp;Tobe</strain>
        <tissue evidence="9">Testes</tissue>
    </source>
</reference>
<keyword evidence="4 6" id="KW-0862">Zinc</keyword>
<keyword evidence="3 5" id="KW-0863">Zinc-finger</keyword>
<name>A0AAD8ETF2_DIPPU</name>
<dbReference type="AlphaFoldDB" id="A0AAD8ETF2"/>
<dbReference type="Pfam" id="PF00096">
    <property type="entry name" value="zf-C2H2"/>
    <property type="match status" value="2"/>
</dbReference>
<dbReference type="PANTHER" id="PTHR24379:SF121">
    <property type="entry name" value="C2H2-TYPE DOMAIN-CONTAINING PROTEIN"/>
    <property type="match status" value="1"/>
</dbReference>
<dbReference type="Pfam" id="PF07776">
    <property type="entry name" value="zf-AD"/>
    <property type="match status" value="1"/>
</dbReference>
<keyword evidence="2" id="KW-0677">Repeat</keyword>
<gene>
    <name evidence="9" type="ORF">L9F63_000371</name>
</gene>
<protein>
    <submittedName>
        <fullName evidence="9">Uncharacterized protein</fullName>
    </submittedName>
</protein>
<feature type="domain" description="C2H2-type" evidence="7">
    <location>
        <begin position="317"/>
        <end position="344"/>
    </location>
</feature>